<dbReference type="InterPro" id="IPR050268">
    <property type="entry name" value="NADH-dep_flavin_reductase"/>
</dbReference>
<evidence type="ECO:0000256" key="1">
    <source>
        <dbReference type="ARBA" id="ARBA00023002"/>
    </source>
</evidence>
<dbReference type="EMBL" id="JAWRVE010000052">
    <property type="protein sequence ID" value="KAL1867098.1"/>
    <property type="molecule type" value="Genomic_DNA"/>
</dbReference>
<feature type="domain" description="Flavin reductase like" evidence="2">
    <location>
        <begin position="1"/>
        <end position="140"/>
    </location>
</feature>
<dbReference type="Gene3D" id="2.30.110.10">
    <property type="entry name" value="Electron Transport, Fmn-binding Protein, Chain A"/>
    <property type="match status" value="1"/>
</dbReference>
<organism evidence="3 4">
    <name type="scientific">Diaporthe australafricana</name>
    <dbReference type="NCBI Taxonomy" id="127596"/>
    <lineage>
        <taxon>Eukaryota</taxon>
        <taxon>Fungi</taxon>
        <taxon>Dikarya</taxon>
        <taxon>Ascomycota</taxon>
        <taxon>Pezizomycotina</taxon>
        <taxon>Sordariomycetes</taxon>
        <taxon>Sordariomycetidae</taxon>
        <taxon>Diaporthales</taxon>
        <taxon>Diaporthaceae</taxon>
        <taxon>Diaporthe</taxon>
    </lineage>
</organism>
<dbReference type="SMART" id="SM00903">
    <property type="entry name" value="Flavin_Reduct"/>
    <property type="match status" value="1"/>
</dbReference>
<dbReference type="InterPro" id="IPR012349">
    <property type="entry name" value="Split_barrel_FMN-bd"/>
</dbReference>
<reference evidence="3 4" key="1">
    <citation type="journal article" date="2024" name="IMA Fungus">
        <title>IMA Genome - F19 : A genome assembly and annotation guide to empower mycologists, including annotated draft genome sequences of Ceratocystis pirilliformis, Diaporthe australafricana, Fusarium ophioides, Paecilomyces lecythidis, and Sporothrix stenoceras.</title>
        <authorList>
            <person name="Aylward J."/>
            <person name="Wilson A.M."/>
            <person name="Visagie C.M."/>
            <person name="Spraker J."/>
            <person name="Barnes I."/>
            <person name="Buitendag C."/>
            <person name="Ceriani C."/>
            <person name="Del Mar Angel L."/>
            <person name="du Plessis D."/>
            <person name="Fuchs T."/>
            <person name="Gasser K."/>
            <person name="Kramer D."/>
            <person name="Li W."/>
            <person name="Munsamy K."/>
            <person name="Piso A."/>
            <person name="Price J.L."/>
            <person name="Sonnekus B."/>
            <person name="Thomas C."/>
            <person name="van der Nest A."/>
            <person name="van Dijk A."/>
            <person name="van Heerden A."/>
            <person name="van Vuuren N."/>
            <person name="Yilmaz N."/>
            <person name="Duong T.A."/>
            <person name="van der Merwe N.A."/>
            <person name="Wingfield M.J."/>
            <person name="Wingfield B.D."/>
        </authorList>
    </citation>
    <scope>NUCLEOTIDE SEQUENCE [LARGE SCALE GENOMIC DNA]</scope>
    <source>
        <strain evidence="3 4">CMW 18300</strain>
    </source>
</reference>
<gene>
    <name evidence="3" type="ORF">Daus18300_006497</name>
</gene>
<proteinExistence type="predicted"/>
<dbReference type="PANTHER" id="PTHR30466">
    <property type="entry name" value="FLAVIN REDUCTASE"/>
    <property type="match status" value="1"/>
</dbReference>
<keyword evidence="1" id="KW-0560">Oxidoreductase</keyword>
<name>A0ABR3WU45_9PEZI</name>
<protein>
    <recommendedName>
        <fullName evidence="2">Flavin reductase like domain-containing protein</fullName>
    </recommendedName>
</protein>
<comment type="caution">
    <text evidence="3">The sequence shown here is derived from an EMBL/GenBank/DDBJ whole genome shotgun (WGS) entry which is preliminary data.</text>
</comment>
<dbReference type="Pfam" id="PF01613">
    <property type="entry name" value="Flavin_Reduct"/>
    <property type="match status" value="1"/>
</dbReference>
<evidence type="ECO:0000313" key="4">
    <source>
        <dbReference type="Proteomes" id="UP001583177"/>
    </source>
</evidence>
<keyword evidence="4" id="KW-1185">Reference proteome</keyword>
<dbReference type="Proteomes" id="UP001583177">
    <property type="component" value="Unassembled WGS sequence"/>
</dbReference>
<dbReference type="SUPFAM" id="SSF50475">
    <property type="entry name" value="FMN-binding split barrel"/>
    <property type="match status" value="1"/>
</dbReference>
<dbReference type="PANTHER" id="PTHR30466:SF1">
    <property type="entry name" value="FMN REDUCTASE (NADH) RUTF"/>
    <property type="match status" value="1"/>
</dbReference>
<dbReference type="InterPro" id="IPR002563">
    <property type="entry name" value="Flavin_Rdtase-like_dom"/>
</dbReference>
<evidence type="ECO:0000313" key="3">
    <source>
        <dbReference type="EMBL" id="KAL1867098.1"/>
    </source>
</evidence>
<accession>A0ABR3WU45</accession>
<sequence length="147" mass="15831">MSSFTSLSLRPTPLVTFNIATPSRTLDAVSRSREFNIHILSGDVAGARVAEWFRKGNAEDLGVFEAAKLRNECGCEVIPAETLEDGTAPLLKGPGVLFALRCRLLSDEPARGLVRVRDHVIVLAEIIDIVEGEGGKQLGSTMALVED</sequence>
<evidence type="ECO:0000259" key="2">
    <source>
        <dbReference type="SMART" id="SM00903"/>
    </source>
</evidence>